<organism evidence="1 2">
    <name type="scientific">Sporanaerobacter acetigenes DSM 13106</name>
    <dbReference type="NCBI Taxonomy" id="1123281"/>
    <lineage>
        <taxon>Bacteria</taxon>
        <taxon>Bacillati</taxon>
        <taxon>Bacillota</taxon>
        <taxon>Tissierellia</taxon>
        <taxon>Tissierellales</taxon>
        <taxon>Sporanaerobacteraceae</taxon>
        <taxon>Sporanaerobacter</taxon>
    </lineage>
</organism>
<evidence type="ECO:0000313" key="2">
    <source>
        <dbReference type="Proteomes" id="UP000184389"/>
    </source>
</evidence>
<dbReference type="STRING" id="1123281.SAMN02745180_02083"/>
<dbReference type="RefSeq" id="WP_072744732.1">
    <property type="nucleotide sequence ID" value="NZ_FQXR01000010.1"/>
</dbReference>
<keyword evidence="2" id="KW-1185">Reference proteome</keyword>
<reference evidence="1 2" key="1">
    <citation type="submission" date="2016-11" db="EMBL/GenBank/DDBJ databases">
        <authorList>
            <person name="Jaros S."/>
            <person name="Januszkiewicz K."/>
            <person name="Wedrychowicz H."/>
        </authorList>
    </citation>
    <scope>NUCLEOTIDE SEQUENCE [LARGE SCALE GENOMIC DNA]</scope>
    <source>
        <strain evidence="1 2">DSM 13106</strain>
    </source>
</reference>
<name>A0A1M5YB10_9FIRM</name>
<proteinExistence type="predicted"/>
<dbReference type="AlphaFoldDB" id="A0A1M5YB10"/>
<keyword evidence="1" id="KW-0449">Lipoprotein</keyword>
<dbReference type="PROSITE" id="PS51257">
    <property type="entry name" value="PROKAR_LIPOPROTEIN"/>
    <property type="match status" value="1"/>
</dbReference>
<dbReference type="Proteomes" id="UP000184389">
    <property type="component" value="Unassembled WGS sequence"/>
</dbReference>
<dbReference type="EMBL" id="FQXR01000010">
    <property type="protein sequence ID" value="SHI09225.1"/>
    <property type="molecule type" value="Genomic_DNA"/>
</dbReference>
<sequence length="201" mass="23541">MKKILVGLVLVVSILMTSCNRPTDEIVLDDMNKTLKDFKNYEGISTIVVKSNKGQSKYKYKETFIKPDKIKLEIIEPKESFGCIIIYDGSQIFLKHPNISQTISMKSINSLNKDFFIGNFFMNLSLLEEPEFQTEKIGREEYIIFSIDIPAQNKYRWSEKAWINKKDFTPYKLEILNKEGEVNTEIFYEQFNYDVLLDTDI</sequence>
<dbReference type="InterPro" id="IPR029046">
    <property type="entry name" value="LolA/LolB/LppX"/>
</dbReference>
<gene>
    <name evidence="1" type="ORF">SAMN02745180_02083</name>
</gene>
<dbReference type="SUPFAM" id="SSF89392">
    <property type="entry name" value="Prokaryotic lipoproteins and lipoprotein localization factors"/>
    <property type="match status" value="1"/>
</dbReference>
<dbReference type="Gene3D" id="2.50.20.10">
    <property type="entry name" value="Lipoprotein localisation LolA/LolB/LppX"/>
    <property type="match status" value="1"/>
</dbReference>
<dbReference type="OrthoDB" id="2047841at2"/>
<protein>
    <submittedName>
        <fullName evidence="1">Outer membrane lipoprotein-sorting protein</fullName>
    </submittedName>
</protein>
<evidence type="ECO:0000313" key="1">
    <source>
        <dbReference type="EMBL" id="SHI09225.1"/>
    </source>
</evidence>
<accession>A0A1M5YB10</accession>